<proteinExistence type="predicted"/>
<feature type="transmembrane region" description="Helical" evidence="1">
    <location>
        <begin position="158"/>
        <end position="177"/>
    </location>
</feature>
<feature type="transmembrane region" description="Helical" evidence="1">
    <location>
        <begin position="74"/>
        <end position="94"/>
    </location>
</feature>
<keyword evidence="1" id="KW-0812">Transmembrane</keyword>
<evidence type="ECO:0000313" key="3">
    <source>
        <dbReference type="Proteomes" id="UP000664417"/>
    </source>
</evidence>
<comment type="caution">
    <text evidence="2">The sequence shown here is derived from an EMBL/GenBank/DDBJ whole genome shotgun (WGS) entry which is preliminary data.</text>
</comment>
<name>A0A8J7U4I5_9BACT</name>
<evidence type="ECO:0000313" key="2">
    <source>
        <dbReference type="EMBL" id="MBO1319829.1"/>
    </source>
</evidence>
<feature type="transmembrane region" description="Helical" evidence="1">
    <location>
        <begin position="33"/>
        <end position="54"/>
    </location>
</feature>
<keyword evidence="1" id="KW-1133">Transmembrane helix</keyword>
<keyword evidence="1" id="KW-0472">Membrane</keyword>
<keyword evidence="3" id="KW-1185">Reference proteome</keyword>
<protein>
    <submittedName>
        <fullName evidence="2">MotA/TolQ/ExbB proton channel family protein</fullName>
    </submittedName>
</protein>
<dbReference type="Proteomes" id="UP000664417">
    <property type="component" value="Unassembled WGS sequence"/>
</dbReference>
<reference evidence="2" key="1">
    <citation type="submission" date="2021-03" db="EMBL/GenBank/DDBJ databases">
        <authorList>
            <person name="Wang G."/>
        </authorList>
    </citation>
    <scope>NUCLEOTIDE SEQUENCE</scope>
    <source>
        <strain evidence="2">KCTC 12899</strain>
    </source>
</reference>
<dbReference type="EMBL" id="JAFREP010000014">
    <property type="protein sequence ID" value="MBO1319829.1"/>
    <property type="molecule type" value="Genomic_DNA"/>
</dbReference>
<sequence>MKIRQKTRSQRTMQRLVAHYLQPFFNSLTQLAVLTRLSVSLGCLGSALYLVFAFEAVEELVAAQRIPLVLTQALLPLFTGLAVALLCSFAHALMKRGVEMMEANLNRVGGSLTALVVQLGRAERALKPEQGGGEKTVANGRLFSTIPRRPLKPFFRGAGFYQLTIICCILLFLFPFYRGRGSESIQTPKLKTATFQPTRGDQVVVYMTLHDDFWHVQYPGGERKQIEPAGRAEEIGAWEQSGFTSVLLIADARLPYQQVETLLTSLKGSQIRKIFFGEQVLLPI</sequence>
<organism evidence="2 3">
    <name type="scientific">Acanthopleuribacter pedis</name>
    <dbReference type="NCBI Taxonomy" id="442870"/>
    <lineage>
        <taxon>Bacteria</taxon>
        <taxon>Pseudomonadati</taxon>
        <taxon>Acidobacteriota</taxon>
        <taxon>Holophagae</taxon>
        <taxon>Acanthopleuribacterales</taxon>
        <taxon>Acanthopleuribacteraceae</taxon>
        <taxon>Acanthopleuribacter</taxon>
    </lineage>
</organism>
<gene>
    <name evidence="2" type="ORF">J3U88_15240</name>
</gene>
<accession>A0A8J7U4I5</accession>
<evidence type="ECO:0000256" key="1">
    <source>
        <dbReference type="SAM" id="Phobius"/>
    </source>
</evidence>
<dbReference type="AlphaFoldDB" id="A0A8J7U4I5"/>